<dbReference type="InterPro" id="IPR012341">
    <property type="entry name" value="6hp_glycosidase-like_sf"/>
</dbReference>
<evidence type="ECO:0000256" key="3">
    <source>
        <dbReference type="ARBA" id="ARBA00007658"/>
    </source>
</evidence>
<comment type="caution">
    <text evidence="11">The sequence shown here is derived from an EMBL/GenBank/DDBJ whole genome shotgun (WGS) entry which is preliminary data.</text>
</comment>
<dbReference type="STRING" id="5539.A0A3E2H790"/>
<evidence type="ECO:0000256" key="10">
    <source>
        <dbReference type="SAM" id="SignalP"/>
    </source>
</evidence>
<keyword evidence="12" id="KW-1185">Reference proteome</keyword>
<keyword evidence="5 8" id="KW-1015">Disulfide bond</keyword>
<dbReference type="Proteomes" id="UP000258309">
    <property type="component" value="Unassembled WGS sequence"/>
</dbReference>
<sequence>MSRRLSKTAFLVLVAVTIIILIKQHTPIRVNPGVQLGHTPDKFSWINIPQHYPVTSMKPLPAGESKILPRIQHTFADETAEEKETRLSRLAAVKGNFTHAWNGYKQHAWRQDEVKPLSGGASNPFGGWAATLVDSLDTLWIMGLQDEFHDALEVLKDIDLSTCTLEKLNVFETTIRHLGGLLAAYDLTEGKYAILLEKAMEVGDMLYKAFDTPNRLPITRWDFRTAAGGAKQEAGSSVIVSELGSLTLEFTRLSQITGDPKYYDAVQRVMNVFEKQQSKTKLPGMWPIVVNAKNSDFTDYGGFTIGGMEDSLYEYLPKQHILLGGATEQYRKLYDQAMIAMRRNIFYRPMTPNGEDIRFAGLVTSNGATPVDNLKTEAQAQHLGCFAGGMVAIAAKTFENDDLELAKKLVNGCLWAYEVMPLGIMPEIMHTVRCEDKSNCPWDEEIWRAKVSDENGGIEDVDTKIAQFGLRPGVTKVDDTRYILRPEAIESIFILYRITGDPILQDRAWKMFNNIITYTKTDIAHASLADCTVPKPPLMDSMESFWLAETLKYFYLIFAEPDLISLDEFVLNTEAHPLRRPTG</sequence>
<keyword evidence="7" id="KW-0479">Metal-binding</keyword>
<evidence type="ECO:0000256" key="1">
    <source>
        <dbReference type="ARBA" id="ARBA00001913"/>
    </source>
</evidence>
<dbReference type="GO" id="GO:0004571">
    <property type="term" value="F:mannosyl-oligosaccharide 1,2-alpha-mannosidase activity"/>
    <property type="evidence" value="ECO:0007669"/>
    <property type="project" value="InterPro"/>
</dbReference>
<evidence type="ECO:0000313" key="11">
    <source>
        <dbReference type="EMBL" id="RFU29244.1"/>
    </source>
</evidence>
<dbReference type="GO" id="GO:0005783">
    <property type="term" value="C:endoplasmic reticulum"/>
    <property type="evidence" value="ECO:0007669"/>
    <property type="project" value="TreeGrafter"/>
</dbReference>
<proteinExistence type="inferred from homology"/>
<dbReference type="PANTHER" id="PTHR11742:SF49">
    <property type="entry name" value="ALPHA-1,2-MANNOSIDASE"/>
    <property type="match status" value="1"/>
</dbReference>
<dbReference type="EC" id="3.2.1.-" evidence="9"/>
<keyword evidence="9" id="KW-0326">Glycosidase</keyword>
<evidence type="ECO:0000256" key="6">
    <source>
        <dbReference type="PIRSR" id="PIRSR601382-1"/>
    </source>
</evidence>
<protein>
    <recommendedName>
        <fullName evidence="9">alpha-1,2-Mannosidase</fullName>
        <ecNumber evidence="9">3.2.1.-</ecNumber>
    </recommendedName>
</protein>
<feature type="active site" evidence="6">
    <location>
        <position position="310"/>
    </location>
</feature>
<dbReference type="AlphaFoldDB" id="A0A3E2H790"/>
<dbReference type="OrthoDB" id="8118055at2759"/>
<dbReference type="Gene3D" id="1.50.10.10">
    <property type="match status" value="1"/>
</dbReference>
<dbReference type="EMBL" id="NCSJ02000135">
    <property type="protein sequence ID" value="RFU29244.1"/>
    <property type="molecule type" value="Genomic_DNA"/>
</dbReference>
<feature type="chain" id="PRO_5017787025" description="alpha-1,2-Mannosidase" evidence="10">
    <location>
        <begin position="25"/>
        <end position="583"/>
    </location>
</feature>
<dbReference type="UniPathway" id="UPA00378"/>
<dbReference type="SUPFAM" id="SSF48225">
    <property type="entry name" value="Seven-hairpin glycosidases"/>
    <property type="match status" value="1"/>
</dbReference>
<evidence type="ECO:0000256" key="9">
    <source>
        <dbReference type="RuleBase" id="RU361193"/>
    </source>
</evidence>
<keyword evidence="10" id="KW-0732">Signal</keyword>
<dbReference type="GO" id="GO:0036503">
    <property type="term" value="P:ERAD pathway"/>
    <property type="evidence" value="ECO:0007669"/>
    <property type="project" value="UniProtKB-ARBA"/>
</dbReference>
<feature type="non-terminal residue" evidence="11">
    <location>
        <position position="583"/>
    </location>
</feature>
<evidence type="ECO:0000256" key="2">
    <source>
        <dbReference type="ARBA" id="ARBA00004922"/>
    </source>
</evidence>
<feature type="binding site" evidence="7">
    <location>
        <position position="573"/>
    </location>
    <ligand>
        <name>Ca(2+)</name>
        <dbReference type="ChEBI" id="CHEBI:29108"/>
    </ligand>
</feature>
<keyword evidence="4 9" id="KW-0378">Hydrolase</keyword>
<comment type="similarity">
    <text evidence="3 9">Belongs to the glycosyl hydrolase 47 family.</text>
</comment>
<evidence type="ECO:0000256" key="5">
    <source>
        <dbReference type="ARBA" id="ARBA00023157"/>
    </source>
</evidence>
<feature type="active site" evidence="6">
    <location>
        <position position="487"/>
    </location>
</feature>
<dbReference type="FunFam" id="1.50.10.10:FF:000037">
    <property type="entry name" value="alpha-1,2-Mannosidase"/>
    <property type="match status" value="1"/>
</dbReference>
<dbReference type="PANTHER" id="PTHR11742">
    <property type="entry name" value="MANNOSYL-OLIGOSACCHARIDE ALPHA-1,2-MANNOSIDASE-RELATED"/>
    <property type="match status" value="1"/>
</dbReference>
<dbReference type="Pfam" id="PF01532">
    <property type="entry name" value="Glyco_hydro_47"/>
    <property type="match status" value="1"/>
</dbReference>
<feature type="active site" description="Proton donor" evidence="6">
    <location>
        <position position="172"/>
    </location>
</feature>
<dbReference type="OMA" id="VEGCLWA"/>
<feature type="signal peptide" evidence="10">
    <location>
        <begin position="1"/>
        <end position="24"/>
    </location>
</feature>
<evidence type="ECO:0000256" key="8">
    <source>
        <dbReference type="PIRSR" id="PIRSR601382-3"/>
    </source>
</evidence>
<dbReference type="PRINTS" id="PR00747">
    <property type="entry name" value="GLYHDRLASE47"/>
</dbReference>
<dbReference type="InterPro" id="IPR050749">
    <property type="entry name" value="Glycosyl_Hydrolase_47"/>
</dbReference>
<dbReference type="GO" id="GO:0016020">
    <property type="term" value="C:membrane"/>
    <property type="evidence" value="ECO:0007669"/>
    <property type="project" value="InterPro"/>
</dbReference>
<name>A0A3E2H790_SCYLI</name>
<feature type="non-terminal residue" evidence="11">
    <location>
        <position position="1"/>
    </location>
</feature>
<evidence type="ECO:0000256" key="7">
    <source>
        <dbReference type="PIRSR" id="PIRSR601382-2"/>
    </source>
</evidence>
<accession>A0A3E2H790</accession>
<evidence type="ECO:0000313" key="12">
    <source>
        <dbReference type="Proteomes" id="UP000258309"/>
    </source>
</evidence>
<dbReference type="GO" id="GO:0005975">
    <property type="term" value="P:carbohydrate metabolic process"/>
    <property type="evidence" value="ECO:0007669"/>
    <property type="project" value="InterPro"/>
</dbReference>
<dbReference type="InterPro" id="IPR036026">
    <property type="entry name" value="Seven-hairpin_glycosidases"/>
</dbReference>
<evidence type="ECO:0000256" key="4">
    <source>
        <dbReference type="ARBA" id="ARBA00022801"/>
    </source>
</evidence>
<feature type="disulfide bond" evidence="8">
    <location>
        <begin position="385"/>
        <end position="413"/>
    </location>
</feature>
<organism evidence="11 12">
    <name type="scientific">Scytalidium lignicola</name>
    <name type="common">Hyphomycete</name>
    <dbReference type="NCBI Taxonomy" id="5539"/>
    <lineage>
        <taxon>Eukaryota</taxon>
        <taxon>Fungi</taxon>
        <taxon>Dikarya</taxon>
        <taxon>Ascomycota</taxon>
        <taxon>Pezizomycotina</taxon>
        <taxon>Leotiomycetes</taxon>
        <taxon>Leotiomycetes incertae sedis</taxon>
        <taxon>Scytalidium</taxon>
    </lineage>
</organism>
<gene>
    <name evidence="11" type="ORF">B7463_g7103</name>
</gene>
<reference evidence="11 12" key="1">
    <citation type="submission" date="2018-05" db="EMBL/GenBank/DDBJ databases">
        <title>Draft genome sequence of Scytalidium lignicola DSM 105466, a ubiquitous saprotrophic fungus.</title>
        <authorList>
            <person name="Buettner E."/>
            <person name="Gebauer A.M."/>
            <person name="Hofrichter M."/>
            <person name="Liers C."/>
            <person name="Kellner H."/>
        </authorList>
    </citation>
    <scope>NUCLEOTIDE SEQUENCE [LARGE SCALE GENOMIC DNA]</scope>
    <source>
        <strain evidence="11 12">DSM 105466</strain>
    </source>
</reference>
<dbReference type="GO" id="GO:0005509">
    <property type="term" value="F:calcium ion binding"/>
    <property type="evidence" value="ECO:0007669"/>
    <property type="project" value="InterPro"/>
</dbReference>
<comment type="pathway">
    <text evidence="2">Protein modification; protein glycosylation.</text>
</comment>
<comment type="cofactor">
    <cofactor evidence="1 7">
        <name>Ca(2+)</name>
        <dbReference type="ChEBI" id="CHEBI:29108"/>
    </cofactor>
</comment>
<dbReference type="InterPro" id="IPR001382">
    <property type="entry name" value="Glyco_hydro_47"/>
</dbReference>
<feature type="active site" description="Proton donor" evidence="6">
    <location>
        <position position="427"/>
    </location>
</feature>
<keyword evidence="7" id="KW-0106">Calcium</keyword>